<evidence type="ECO:0000313" key="2">
    <source>
        <dbReference type="EMBL" id="SHE74986.1"/>
    </source>
</evidence>
<evidence type="ECO:0000313" key="3">
    <source>
        <dbReference type="Proteomes" id="UP000242857"/>
    </source>
</evidence>
<proteinExistence type="predicted"/>
<keyword evidence="3" id="KW-1185">Reference proteome</keyword>
<feature type="chain" id="PRO_5013268294" description="DUF4124 domain-containing protein" evidence="1">
    <location>
        <begin position="20"/>
        <end position="163"/>
    </location>
</feature>
<protein>
    <recommendedName>
        <fullName evidence="4">DUF4124 domain-containing protein</fullName>
    </recommendedName>
</protein>
<reference evidence="3" key="1">
    <citation type="submission" date="2016-11" db="EMBL/GenBank/DDBJ databases">
        <authorList>
            <person name="Varghese N."/>
            <person name="Submissions S."/>
        </authorList>
    </citation>
    <scope>NUCLEOTIDE SEQUENCE [LARGE SCALE GENOMIC DNA]</scope>
    <source>
        <strain evidence="3">DSM 14834</strain>
    </source>
</reference>
<sequence>MPRAVLIACLLFTALPASAQVRQCIAADGSRLYTDRACADLNATHAPPAPPSSGARLASRQTGCARTLQDLILALEQALQSGDVNRLAGLYDWAGLGGAAANATLDRLQRIAARSVLAIQAESDATSGTITGLRIDQVDTDTAHPRNVHVGVRRRLGCLWLTP</sequence>
<dbReference type="AlphaFoldDB" id="A0A1M4W1A4"/>
<dbReference type="RefSeq" id="WP_273388452.1">
    <property type="nucleotide sequence ID" value="NZ_JAILZK010000018.1"/>
</dbReference>
<dbReference type="Proteomes" id="UP000242857">
    <property type="component" value="Unassembled WGS sequence"/>
</dbReference>
<evidence type="ECO:0000256" key="1">
    <source>
        <dbReference type="SAM" id="SignalP"/>
    </source>
</evidence>
<feature type="signal peptide" evidence="1">
    <location>
        <begin position="1"/>
        <end position="19"/>
    </location>
</feature>
<accession>A0A1M4W1A4</accession>
<evidence type="ECO:0008006" key="4">
    <source>
        <dbReference type="Google" id="ProtNLM"/>
    </source>
</evidence>
<dbReference type="STRING" id="213588.SAMN02745204_01068"/>
<organism evidence="2 3">
    <name type="scientific">Thermomonas hydrothermalis</name>
    <dbReference type="NCBI Taxonomy" id="213588"/>
    <lineage>
        <taxon>Bacteria</taxon>
        <taxon>Pseudomonadati</taxon>
        <taxon>Pseudomonadota</taxon>
        <taxon>Gammaproteobacteria</taxon>
        <taxon>Lysobacterales</taxon>
        <taxon>Lysobacteraceae</taxon>
        <taxon>Thermomonas</taxon>
    </lineage>
</organism>
<keyword evidence="1" id="KW-0732">Signal</keyword>
<dbReference type="EMBL" id="FQUK01000013">
    <property type="protein sequence ID" value="SHE74986.1"/>
    <property type="molecule type" value="Genomic_DNA"/>
</dbReference>
<name>A0A1M4W1A4_9GAMM</name>
<gene>
    <name evidence="2" type="ORF">SAMN02745204_01068</name>
</gene>